<evidence type="ECO:0000313" key="2">
    <source>
        <dbReference type="EMBL" id="ODV67910.1"/>
    </source>
</evidence>
<evidence type="ECO:0000256" key="1">
    <source>
        <dbReference type="SAM" id="MobiDB-lite"/>
    </source>
</evidence>
<reference evidence="3" key="1">
    <citation type="submission" date="2016-05" db="EMBL/GenBank/DDBJ databases">
        <title>Comparative genomics of biotechnologically important yeasts.</title>
        <authorList>
            <consortium name="DOE Joint Genome Institute"/>
            <person name="Riley R."/>
            <person name="Haridas S."/>
            <person name="Wolfe K.H."/>
            <person name="Lopes M.R."/>
            <person name="Hittinger C.T."/>
            <person name="Goker M."/>
            <person name="Salamov A."/>
            <person name="Wisecaver J."/>
            <person name="Long T.M."/>
            <person name="Aerts A.L."/>
            <person name="Barry K."/>
            <person name="Choi C."/>
            <person name="Clum A."/>
            <person name="Coughlan A.Y."/>
            <person name="Deshpande S."/>
            <person name="Douglass A.P."/>
            <person name="Hanson S.J."/>
            <person name="Klenk H.-P."/>
            <person name="Labutti K."/>
            <person name="Lapidus A."/>
            <person name="Lindquist E."/>
            <person name="Lipzen A."/>
            <person name="Meier-Kolthoff J.P."/>
            <person name="Ohm R.A."/>
            <person name="Otillar R.P."/>
            <person name="Pangilinan J."/>
            <person name="Peng Y."/>
            <person name="Rokas A."/>
            <person name="Rosa C.A."/>
            <person name="Scheuner C."/>
            <person name="Sibirny A.A."/>
            <person name="Slot J.C."/>
            <person name="Stielow J.B."/>
            <person name="Sun H."/>
            <person name="Kurtzman C.P."/>
            <person name="Blackwell M."/>
            <person name="Grigoriev I.V."/>
            <person name="Jeffries T.W."/>
        </authorList>
    </citation>
    <scope>NUCLEOTIDE SEQUENCE [LARGE SCALE GENOMIC DNA]</scope>
    <source>
        <strain evidence="3">NRRL Y-1933</strain>
    </source>
</reference>
<name>A0A1E4RL04_9ASCO</name>
<feature type="region of interest" description="Disordered" evidence="1">
    <location>
        <begin position="136"/>
        <end position="163"/>
    </location>
</feature>
<proteinExistence type="predicted"/>
<dbReference type="EMBL" id="KV454540">
    <property type="protein sequence ID" value="ODV67910.1"/>
    <property type="molecule type" value="Genomic_DNA"/>
</dbReference>
<sequence length="163" mass="19223">MAKIENFNKDLNELNEDEWISINNDIDDLLKGSYKDDGRISSKEKQLFHKLGLTKEYCILMIGYVNTRRFRFNSHKIMQIIRQEQESRQSRVNYLDQELKMALGEEEDKQPDKSFFDMQQYPNFTITPFFDIPTTTPMSATENLQPTKSFSDLNSMDGEHYQG</sequence>
<feature type="compositionally biased region" description="Polar residues" evidence="1">
    <location>
        <begin position="138"/>
        <end position="154"/>
    </location>
</feature>
<keyword evidence="3" id="KW-1185">Reference proteome</keyword>
<evidence type="ECO:0000313" key="3">
    <source>
        <dbReference type="Proteomes" id="UP000095085"/>
    </source>
</evidence>
<accession>A0A1E4RL04</accession>
<protein>
    <submittedName>
        <fullName evidence="2">Uncharacterized protein</fullName>
    </submittedName>
</protein>
<organism evidence="2 3">
    <name type="scientific">Hyphopichia burtonii NRRL Y-1933</name>
    <dbReference type="NCBI Taxonomy" id="984485"/>
    <lineage>
        <taxon>Eukaryota</taxon>
        <taxon>Fungi</taxon>
        <taxon>Dikarya</taxon>
        <taxon>Ascomycota</taxon>
        <taxon>Saccharomycotina</taxon>
        <taxon>Pichiomycetes</taxon>
        <taxon>Debaryomycetaceae</taxon>
        <taxon>Hyphopichia</taxon>
    </lineage>
</organism>
<dbReference type="RefSeq" id="XP_020076977.1">
    <property type="nucleotide sequence ID" value="XM_020223255.1"/>
</dbReference>
<gene>
    <name evidence="2" type="ORF">HYPBUDRAFT_239945</name>
</gene>
<dbReference type="Proteomes" id="UP000095085">
    <property type="component" value="Unassembled WGS sequence"/>
</dbReference>
<dbReference type="GeneID" id="30997804"/>
<dbReference type="AlphaFoldDB" id="A0A1E4RL04"/>